<dbReference type="CDD" id="cd09487">
    <property type="entry name" value="SAM_superfamily"/>
    <property type="match status" value="1"/>
</dbReference>
<evidence type="ECO:0000259" key="6">
    <source>
        <dbReference type="SMART" id="SM00454"/>
    </source>
</evidence>
<comment type="subcellular location">
    <subcellularLocation>
        <location evidence="1">Membrane</location>
        <topology evidence="1">Multi-pass membrane protein</topology>
    </subcellularLocation>
</comment>
<dbReference type="InterPro" id="IPR013761">
    <property type="entry name" value="SAM/pointed_sf"/>
</dbReference>
<dbReference type="PANTHER" id="PTHR14110:SF23">
    <property type="entry name" value="MITOCHONDRIAL IMPORT INNER MEMBRANE TRANSLOCASE SUBUNIT TIM22"/>
    <property type="match status" value="1"/>
</dbReference>
<evidence type="ECO:0000256" key="3">
    <source>
        <dbReference type="ARBA" id="ARBA00022989"/>
    </source>
</evidence>
<proteinExistence type="predicted"/>
<feature type="domain" description="SAM" evidence="6">
    <location>
        <begin position="134"/>
        <end position="199"/>
    </location>
</feature>
<gene>
    <name evidence="7" type="ORF">ERUC_LOCUS40014</name>
</gene>
<evidence type="ECO:0000256" key="4">
    <source>
        <dbReference type="ARBA" id="ARBA00023136"/>
    </source>
</evidence>
<feature type="transmembrane region" description="Helical" evidence="5">
    <location>
        <begin position="13"/>
        <end position="31"/>
    </location>
</feature>
<dbReference type="SMART" id="SM00454">
    <property type="entry name" value="SAM"/>
    <property type="match status" value="1"/>
</dbReference>
<evidence type="ECO:0000256" key="5">
    <source>
        <dbReference type="SAM" id="Phobius"/>
    </source>
</evidence>
<protein>
    <recommendedName>
        <fullName evidence="6">SAM domain-containing protein</fullName>
    </recommendedName>
</protein>
<dbReference type="Pfam" id="PF00536">
    <property type="entry name" value="SAM_1"/>
    <property type="match status" value="1"/>
</dbReference>
<name>A0ABC8LW23_ERUVS</name>
<keyword evidence="4 5" id="KW-0472">Membrane</keyword>
<keyword evidence="2 5" id="KW-0812">Transmembrane</keyword>
<evidence type="ECO:0000256" key="2">
    <source>
        <dbReference type="ARBA" id="ARBA00022692"/>
    </source>
</evidence>
<reference evidence="7 8" key="1">
    <citation type="submission" date="2022-03" db="EMBL/GenBank/DDBJ databases">
        <authorList>
            <person name="Macdonald S."/>
            <person name="Ahmed S."/>
            <person name="Newling K."/>
        </authorList>
    </citation>
    <scope>NUCLEOTIDE SEQUENCE [LARGE SCALE GENOMIC DNA]</scope>
</reference>
<keyword evidence="3 5" id="KW-1133">Transmembrane helix</keyword>
<evidence type="ECO:0000256" key="1">
    <source>
        <dbReference type="ARBA" id="ARBA00004141"/>
    </source>
</evidence>
<keyword evidence="8" id="KW-1185">Reference proteome</keyword>
<dbReference type="AlphaFoldDB" id="A0ABC8LW23"/>
<dbReference type="EMBL" id="CAKOAT010752931">
    <property type="protein sequence ID" value="CAH8387531.1"/>
    <property type="molecule type" value="Genomic_DNA"/>
</dbReference>
<evidence type="ECO:0000313" key="8">
    <source>
        <dbReference type="Proteomes" id="UP001642260"/>
    </source>
</evidence>
<sequence length="203" mass="21874">MEVSPTQYKVIEAVLMTTLGGVVGAVFGGLLGRVTSPRNLAVSLSRIQHARVCARECSAFGAAQLGIYSIVSGIRGKDDLTSNVVSASGSGAVLSFMKQGLKGQPSNALSHAAIFAVISGTAYKVSERKKTRNAQDAFYTEARAMLSKLGLEEYEKNFKKGHFTDCTLPLLTDSVLQEVNIPPGPRLLILDHIKRYNKMVKDK</sequence>
<dbReference type="GO" id="GO:0016020">
    <property type="term" value="C:membrane"/>
    <property type="evidence" value="ECO:0007669"/>
    <property type="project" value="UniProtKB-SubCell"/>
</dbReference>
<dbReference type="InterPro" id="IPR039175">
    <property type="entry name" value="TIM22"/>
</dbReference>
<dbReference type="PANTHER" id="PTHR14110">
    <property type="entry name" value="MITOCHONDRIAL IMPORT INNER MEMBRANE TRANSLOCASE SUBUNIT TIM22"/>
    <property type="match status" value="1"/>
</dbReference>
<organism evidence="7 8">
    <name type="scientific">Eruca vesicaria subsp. sativa</name>
    <name type="common">Garden rocket</name>
    <name type="synonym">Eruca sativa</name>
    <dbReference type="NCBI Taxonomy" id="29727"/>
    <lineage>
        <taxon>Eukaryota</taxon>
        <taxon>Viridiplantae</taxon>
        <taxon>Streptophyta</taxon>
        <taxon>Embryophyta</taxon>
        <taxon>Tracheophyta</taxon>
        <taxon>Spermatophyta</taxon>
        <taxon>Magnoliopsida</taxon>
        <taxon>eudicotyledons</taxon>
        <taxon>Gunneridae</taxon>
        <taxon>Pentapetalae</taxon>
        <taxon>rosids</taxon>
        <taxon>malvids</taxon>
        <taxon>Brassicales</taxon>
        <taxon>Brassicaceae</taxon>
        <taxon>Brassiceae</taxon>
        <taxon>Eruca</taxon>
    </lineage>
</organism>
<dbReference type="Proteomes" id="UP001642260">
    <property type="component" value="Unassembled WGS sequence"/>
</dbReference>
<accession>A0ABC8LW23</accession>
<dbReference type="SUPFAM" id="SSF47769">
    <property type="entry name" value="SAM/Pointed domain"/>
    <property type="match status" value="1"/>
</dbReference>
<evidence type="ECO:0000313" key="7">
    <source>
        <dbReference type="EMBL" id="CAH8387531.1"/>
    </source>
</evidence>
<comment type="caution">
    <text evidence="7">The sequence shown here is derived from an EMBL/GenBank/DDBJ whole genome shotgun (WGS) entry which is preliminary data.</text>
</comment>
<dbReference type="Pfam" id="PF02466">
    <property type="entry name" value="Tim17"/>
    <property type="match status" value="1"/>
</dbReference>
<dbReference type="InterPro" id="IPR001660">
    <property type="entry name" value="SAM"/>
</dbReference>
<dbReference type="Gene3D" id="1.10.150.50">
    <property type="entry name" value="Transcription Factor, Ets-1"/>
    <property type="match status" value="1"/>
</dbReference>